<dbReference type="InterPro" id="IPR037143">
    <property type="entry name" value="4-PPantetheinyl_Trfase_dom_sf"/>
</dbReference>
<dbReference type="InterPro" id="IPR055066">
    <property type="entry name" value="AASDHPPT_N"/>
</dbReference>
<organism evidence="5 6">
    <name type="scientific">Albibacterium profundi</name>
    <dbReference type="NCBI Taxonomy" id="3134906"/>
    <lineage>
        <taxon>Bacteria</taxon>
        <taxon>Pseudomonadati</taxon>
        <taxon>Bacteroidota</taxon>
        <taxon>Sphingobacteriia</taxon>
        <taxon>Sphingobacteriales</taxon>
        <taxon>Sphingobacteriaceae</taxon>
        <taxon>Albibacterium</taxon>
    </lineage>
</organism>
<dbReference type="GO" id="GO:0016740">
    <property type="term" value="F:transferase activity"/>
    <property type="evidence" value="ECO:0007669"/>
    <property type="project" value="UniProtKB-KW"/>
</dbReference>
<keyword evidence="2 5" id="KW-0808">Transferase</keyword>
<reference evidence="5 6" key="1">
    <citation type="submission" date="2024-04" db="EMBL/GenBank/DDBJ databases">
        <title>Albibacterium profundi sp. nov., isolated from sediment of the Challenger Deep of Mariana Trench.</title>
        <authorList>
            <person name="Wang Y."/>
        </authorList>
    </citation>
    <scope>NUCLEOTIDE SEQUENCE [LARGE SCALE GENOMIC DNA]</scope>
    <source>
        <strain evidence="5 6">RHL897</strain>
    </source>
</reference>
<sequence>MNAVMIDPIEIRTQFIPSIIWQKNDSIADTDLDNTVHIWKIKVPEHFCSLFKEYRHILNSKEYEKAKNFHWEDDFRSYLTGRMVLKILLSKYLDISALDIEFGASGTKPTIHKNDNLKFNLSYSGEYILISLSKTETGIDIEKINPKFDYKSLLESCFAGDENQFILADSKNSRRNFFLQWTRKEALLKYTGQGIIDNLIIVPSMDGTRSITESGLDLHEDLQVVSFDISQDCVGTIAYPRHLKTVKYYTW</sequence>
<dbReference type="Gene3D" id="3.90.470.20">
    <property type="entry name" value="4'-phosphopantetheinyl transferase domain"/>
    <property type="match status" value="1"/>
</dbReference>
<evidence type="ECO:0000256" key="1">
    <source>
        <dbReference type="ARBA" id="ARBA00010990"/>
    </source>
</evidence>
<evidence type="ECO:0000259" key="3">
    <source>
        <dbReference type="Pfam" id="PF01648"/>
    </source>
</evidence>
<gene>
    <name evidence="5" type="ORF">WKR92_02425</name>
</gene>
<dbReference type="Proteomes" id="UP001580928">
    <property type="component" value="Unassembled WGS sequence"/>
</dbReference>
<dbReference type="Pfam" id="PF01648">
    <property type="entry name" value="ACPS"/>
    <property type="match status" value="1"/>
</dbReference>
<comment type="caution">
    <text evidence="5">The sequence shown here is derived from an EMBL/GenBank/DDBJ whole genome shotgun (WGS) entry which is preliminary data.</text>
</comment>
<evidence type="ECO:0000259" key="4">
    <source>
        <dbReference type="Pfam" id="PF22624"/>
    </source>
</evidence>
<evidence type="ECO:0000313" key="5">
    <source>
        <dbReference type="EMBL" id="MFB5944681.1"/>
    </source>
</evidence>
<comment type="similarity">
    <text evidence="1">Belongs to the P-Pant transferase superfamily. Gsp/Sfp/HetI/AcpT family.</text>
</comment>
<accession>A0ABV5CAV9</accession>
<evidence type="ECO:0000256" key="2">
    <source>
        <dbReference type="ARBA" id="ARBA00022679"/>
    </source>
</evidence>
<feature type="domain" description="4'-phosphopantetheinyl transferase" evidence="3">
    <location>
        <begin position="138"/>
        <end position="199"/>
    </location>
</feature>
<protein>
    <submittedName>
        <fullName evidence="5">4'-phosphopantetheinyl transferase superfamily protein</fullName>
    </submittedName>
</protein>
<feature type="domain" description="4'-phosphopantetheinyl transferase N-terminal" evidence="4">
    <location>
        <begin position="52"/>
        <end position="131"/>
    </location>
</feature>
<keyword evidence="6" id="KW-1185">Reference proteome</keyword>
<dbReference type="EMBL" id="JBBVGT010000002">
    <property type="protein sequence ID" value="MFB5944681.1"/>
    <property type="molecule type" value="Genomic_DNA"/>
</dbReference>
<dbReference type="InterPro" id="IPR008278">
    <property type="entry name" value="4-PPantetheinyl_Trfase_dom"/>
</dbReference>
<evidence type="ECO:0000313" key="6">
    <source>
        <dbReference type="Proteomes" id="UP001580928"/>
    </source>
</evidence>
<dbReference type="PANTHER" id="PTHR12215">
    <property type="entry name" value="PHOSPHOPANTETHEINE TRANSFERASE"/>
    <property type="match status" value="1"/>
</dbReference>
<proteinExistence type="inferred from homology"/>
<dbReference type="PANTHER" id="PTHR12215:SF10">
    <property type="entry name" value="L-AMINOADIPATE-SEMIALDEHYDE DEHYDROGENASE-PHOSPHOPANTETHEINYL TRANSFERASE"/>
    <property type="match status" value="1"/>
</dbReference>
<dbReference type="SUPFAM" id="SSF56214">
    <property type="entry name" value="4'-phosphopantetheinyl transferase"/>
    <property type="match status" value="2"/>
</dbReference>
<dbReference type="Pfam" id="PF22624">
    <property type="entry name" value="AASDHPPT_N"/>
    <property type="match status" value="1"/>
</dbReference>
<name>A0ABV5CAV9_9SPHI</name>
<dbReference type="InterPro" id="IPR050559">
    <property type="entry name" value="P-Pant_transferase_sf"/>
</dbReference>
<dbReference type="RefSeq" id="WP_375556244.1">
    <property type="nucleotide sequence ID" value="NZ_JBBVGT010000002.1"/>
</dbReference>